<accession>A0A084JFM2</accession>
<name>A0A084JFM2_9CLOT</name>
<keyword evidence="1" id="KW-1133">Transmembrane helix</keyword>
<gene>
    <name evidence="2" type="ORF">IO99_04420</name>
</gene>
<keyword evidence="3" id="KW-1185">Reference proteome</keyword>
<evidence type="ECO:0000313" key="3">
    <source>
        <dbReference type="Proteomes" id="UP000028542"/>
    </source>
</evidence>
<feature type="transmembrane region" description="Helical" evidence="1">
    <location>
        <begin position="97"/>
        <end position="121"/>
    </location>
</feature>
<feature type="transmembrane region" description="Helical" evidence="1">
    <location>
        <begin position="73"/>
        <end position="91"/>
    </location>
</feature>
<evidence type="ECO:0008006" key="4">
    <source>
        <dbReference type="Google" id="ProtNLM"/>
    </source>
</evidence>
<keyword evidence="1" id="KW-0812">Transmembrane</keyword>
<feature type="transmembrane region" description="Helical" evidence="1">
    <location>
        <begin position="7"/>
        <end position="26"/>
    </location>
</feature>
<comment type="caution">
    <text evidence="2">The sequence shown here is derived from an EMBL/GenBank/DDBJ whole genome shotgun (WGS) entry which is preliminary data.</text>
</comment>
<protein>
    <recommendedName>
        <fullName evidence="4">DUF2127 domain-containing protein</fullName>
    </recommendedName>
</protein>
<proteinExistence type="predicted"/>
<evidence type="ECO:0000256" key="1">
    <source>
        <dbReference type="SAM" id="Phobius"/>
    </source>
</evidence>
<dbReference type="EMBL" id="JPMD01000008">
    <property type="protein sequence ID" value="KEZ87756.1"/>
    <property type="molecule type" value="Genomic_DNA"/>
</dbReference>
<reference evidence="2 3" key="1">
    <citation type="submission" date="2014-07" db="EMBL/GenBank/DDBJ databases">
        <title>Draft genome of Clostridium sulfidigenes 113A isolated from sediments associated with methane hydrate from Krishna Godavari basin.</title>
        <authorList>
            <person name="Honkalas V.S."/>
            <person name="Dabir A.P."/>
            <person name="Arora P."/>
            <person name="Dhakephalkar P.K."/>
        </authorList>
    </citation>
    <scope>NUCLEOTIDE SEQUENCE [LARGE SCALE GENOMIC DNA]</scope>
    <source>
        <strain evidence="2 3">113A</strain>
    </source>
</reference>
<evidence type="ECO:0000313" key="2">
    <source>
        <dbReference type="EMBL" id="KEZ87756.1"/>
    </source>
</evidence>
<organism evidence="2 3">
    <name type="scientific">Clostridium sulfidigenes</name>
    <dbReference type="NCBI Taxonomy" id="318464"/>
    <lineage>
        <taxon>Bacteria</taxon>
        <taxon>Bacillati</taxon>
        <taxon>Bacillota</taxon>
        <taxon>Clostridia</taxon>
        <taxon>Eubacteriales</taxon>
        <taxon>Clostridiaceae</taxon>
        <taxon>Clostridium</taxon>
    </lineage>
</organism>
<sequence>MEKKTRGFWTTLVLVLYILGGINSLFTPLTNKNTAQIYPELALSNGMVVFSVILGIIIILISIGIFMWKKMAVYALAVYYPVTFLVNLITIDFSMGPIAIGIIIGGIISIVISYLIVFSLLKKIKYNEEVENTMNV</sequence>
<dbReference type="Proteomes" id="UP000028542">
    <property type="component" value="Unassembled WGS sequence"/>
</dbReference>
<dbReference type="AlphaFoldDB" id="A0A084JFM2"/>
<keyword evidence="1" id="KW-0472">Membrane</keyword>
<dbReference type="RefSeq" id="WP_035130708.1">
    <property type="nucleotide sequence ID" value="NZ_JPMD01000008.1"/>
</dbReference>
<dbReference type="STRING" id="318464.IO99_04420"/>
<feature type="transmembrane region" description="Helical" evidence="1">
    <location>
        <begin position="46"/>
        <end position="66"/>
    </location>
</feature>